<gene>
    <name evidence="2" type="ORF">LIER_14522</name>
</gene>
<comment type="caution">
    <text evidence="2">The sequence shown here is derived from an EMBL/GenBank/DDBJ whole genome shotgun (WGS) entry which is preliminary data.</text>
</comment>
<dbReference type="PANTHER" id="PTHR33095:SF14">
    <property type="entry name" value="AR781"/>
    <property type="match status" value="1"/>
</dbReference>
<sequence length="243" mass="27958">MEVMIPIHEQDMDDFDFNTTPSRLSAFYQEFDDFNINYANNNGYDDFAFGAVQEEMNNNVVATAADLFEGGIIKPINTKPRRYNPISSTSEVELMDDKLATKRSSRGRERSSNISSSSSSKRGARSLSPEHAWEEIEEAREHSHYSNAQSPSVAKPPSKSHRKWRFKDLFLFRSASEGRASEKDKHSLFSSSRRRAPISAQELMQDKENRGAKEELNNKTCLPYKHRSFWNNGFYFLVYKNNS</sequence>
<feature type="region of interest" description="Disordered" evidence="1">
    <location>
        <begin position="101"/>
        <end position="160"/>
    </location>
</feature>
<dbReference type="AlphaFoldDB" id="A0AAV3PZF0"/>
<reference evidence="2 3" key="1">
    <citation type="submission" date="2024-01" db="EMBL/GenBank/DDBJ databases">
        <title>The complete chloroplast genome sequence of Lithospermum erythrorhizon: insights into the phylogenetic relationship among Boraginaceae species and the maternal lineages of purple gromwells.</title>
        <authorList>
            <person name="Okada T."/>
            <person name="Watanabe K."/>
        </authorList>
    </citation>
    <scope>NUCLEOTIDE SEQUENCE [LARGE SCALE GENOMIC DNA]</scope>
</reference>
<protein>
    <submittedName>
        <fullName evidence="2">Uncharacterized protein</fullName>
    </submittedName>
</protein>
<evidence type="ECO:0000313" key="3">
    <source>
        <dbReference type="Proteomes" id="UP001454036"/>
    </source>
</evidence>
<dbReference type="PANTHER" id="PTHR33095">
    <property type="entry name" value="OS07G0619500 PROTEIN"/>
    <property type="match status" value="1"/>
</dbReference>
<keyword evidence="3" id="KW-1185">Reference proteome</keyword>
<feature type="compositionally biased region" description="Low complexity" evidence="1">
    <location>
        <begin position="112"/>
        <end position="127"/>
    </location>
</feature>
<feature type="compositionally biased region" description="Basic and acidic residues" evidence="1">
    <location>
        <begin position="131"/>
        <end position="144"/>
    </location>
</feature>
<feature type="compositionally biased region" description="Basic and acidic residues" evidence="1">
    <location>
        <begin position="101"/>
        <end position="111"/>
    </location>
</feature>
<evidence type="ECO:0000256" key="1">
    <source>
        <dbReference type="SAM" id="MobiDB-lite"/>
    </source>
</evidence>
<evidence type="ECO:0000313" key="2">
    <source>
        <dbReference type="EMBL" id="GAA0157204.1"/>
    </source>
</evidence>
<dbReference type="InterPro" id="IPR012442">
    <property type="entry name" value="DUF1645_plant"/>
</dbReference>
<organism evidence="2 3">
    <name type="scientific">Lithospermum erythrorhizon</name>
    <name type="common">Purple gromwell</name>
    <name type="synonym">Lithospermum officinale var. erythrorhizon</name>
    <dbReference type="NCBI Taxonomy" id="34254"/>
    <lineage>
        <taxon>Eukaryota</taxon>
        <taxon>Viridiplantae</taxon>
        <taxon>Streptophyta</taxon>
        <taxon>Embryophyta</taxon>
        <taxon>Tracheophyta</taxon>
        <taxon>Spermatophyta</taxon>
        <taxon>Magnoliopsida</taxon>
        <taxon>eudicotyledons</taxon>
        <taxon>Gunneridae</taxon>
        <taxon>Pentapetalae</taxon>
        <taxon>asterids</taxon>
        <taxon>lamiids</taxon>
        <taxon>Boraginales</taxon>
        <taxon>Boraginaceae</taxon>
        <taxon>Boraginoideae</taxon>
        <taxon>Lithospermeae</taxon>
        <taxon>Lithospermum</taxon>
    </lineage>
</organism>
<dbReference type="Pfam" id="PF07816">
    <property type="entry name" value="DUF1645"/>
    <property type="match status" value="1"/>
</dbReference>
<accession>A0AAV3PZF0</accession>
<dbReference type="EMBL" id="BAABME010003052">
    <property type="protein sequence ID" value="GAA0157204.1"/>
    <property type="molecule type" value="Genomic_DNA"/>
</dbReference>
<name>A0AAV3PZF0_LITER</name>
<dbReference type="Proteomes" id="UP001454036">
    <property type="component" value="Unassembled WGS sequence"/>
</dbReference>
<proteinExistence type="predicted"/>